<evidence type="ECO:0000259" key="3">
    <source>
        <dbReference type="Pfam" id="PF13360"/>
    </source>
</evidence>
<evidence type="ECO:0000256" key="1">
    <source>
        <dbReference type="SAM" id="MobiDB-lite"/>
    </source>
</evidence>
<dbReference type="PANTHER" id="PTHR34512">
    <property type="entry name" value="CELL SURFACE PROTEIN"/>
    <property type="match status" value="1"/>
</dbReference>
<comment type="caution">
    <text evidence="4">The sequence shown here is derived from an EMBL/GenBank/DDBJ whole genome shotgun (WGS) entry which is preliminary data.</text>
</comment>
<sequence length="647" mass="68956">MAPAAAAILLLAALPPRPAALGVAPRREGLAPQRGTLRRYEAQENEKLDIGQTNKVGVTRYDKDRIRAIKSKAGAWWPDAGARSSKLEGAQDLSDNVSWGWHHPNGIYATIPVGAPLIDASSNIYLSSDDAVRKFTASGELEWSYAPRGQIAAAPSLVQVSAARREGFVVPAPPATISDEAALGGGPPATISDVAAPGDSADEGELMQDSEAEEQLAPSWTKQEDASFIQRARAARAAGQGAGARADARHDDGEEQHWQAKAGARRSSTILVSSTTSGYVFAIDVDTGDEVWAVQASDQIAGVKGVVSGYAGTVLVATNRCTDRYCYRYRSTSNPLTPGNTWVRALSAVDGSLIWSFKPHSPVWNFVPQYGKNGDAVMFNDFEGAVYSMDLQTGTLNWKADGAMGTHTQASCAYSSELDQVFSLGLHTYDGEGCNPYVPKGIQPDCGEHTGSPGWVRGINASSGRMQWETDLPQPPASVAVGFLNTPKYHMRLVVSMGYNCHYGATSALWTMSPESGHPRVKMDGPTLWGAMCAGDREGGDIRRALGGRAYCEPGAWSTPVIDGNGDIFIGNQVGELQRLGANSPTATGSKQFELLSTLTTDQAFQDQAITLAPNIMAVATCTSLIVFHTYLSNDTFGINGTWEFSP</sequence>
<dbReference type="PANTHER" id="PTHR34512:SF30">
    <property type="entry name" value="OUTER MEMBRANE PROTEIN ASSEMBLY FACTOR BAMB"/>
    <property type="match status" value="1"/>
</dbReference>
<dbReference type="InterPro" id="IPR018391">
    <property type="entry name" value="PQQ_b-propeller_rpt"/>
</dbReference>
<dbReference type="SUPFAM" id="SSF50998">
    <property type="entry name" value="Quinoprotein alcohol dehydrogenase-like"/>
    <property type="match status" value="1"/>
</dbReference>
<protein>
    <recommendedName>
        <fullName evidence="3">Pyrrolo-quinoline quinone repeat domain-containing protein</fullName>
    </recommendedName>
</protein>
<dbReference type="Pfam" id="PF13360">
    <property type="entry name" value="PQQ_2"/>
    <property type="match status" value="1"/>
</dbReference>
<dbReference type="InterPro" id="IPR015943">
    <property type="entry name" value="WD40/YVTN_repeat-like_dom_sf"/>
</dbReference>
<dbReference type="SMART" id="SM00564">
    <property type="entry name" value="PQQ"/>
    <property type="match status" value="3"/>
</dbReference>
<feature type="domain" description="Pyrrolo-quinoline quinone repeat" evidence="3">
    <location>
        <begin position="259"/>
        <end position="410"/>
    </location>
</feature>
<evidence type="ECO:0000313" key="5">
    <source>
        <dbReference type="Proteomes" id="UP001189429"/>
    </source>
</evidence>
<proteinExistence type="predicted"/>
<name>A0ABN9TPJ7_9DINO</name>
<feature type="chain" id="PRO_5045237069" description="Pyrrolo-quinoline quinone repeat domain-containing protein" evidence="2">
    <location>
        <begin position="21"/>
        <end position="647"/>
    </location>
</feature>
<keyword evidence="5" id="KW-1185">Reference proteome</keyword>
<dbReference type="EMBL" id="CAUYUJ010014949">
    <property type="protein sequence ID" value="CAK0848034.1"/>
    <property type="molecule type" value="Genomic_DNA"/>
</dbReference>
<keyword evidence="2" id="KW-0732">Signal</keyword>
<evidence type="ECO:0000313" key="4">
    <source>
        <dbReference type="EMBL" id="CAK0848034.1"/>
    </source>
</evidence>
<feature type="compositionally biased region" description="Acidic residues" evidence="1">
    <location>
        <begin position="200"/>
        <end position="212"/>
    </location>
</feature>
<feature type="signal peptide" evidence="2">
    <location>
        <begin position="1"/>
        <end position="20"/>
    </location>
</feature>
<evidence type="ECO:0000256" key="2">
    <source>
        <dbReference type="SAM" id="SignalP"/>
    </source>
</evidence>
<dbReference type="Proteomes" id="UP001189429">
    <property type="component" value="Unassembled WGS sequence"/>
</dbReference>
<feature type="region of interest" description="Disordered" evidence="1">
    <location>
        <begin position="178"/>
        <end position="212"/>
    </location>
</feature>
<accession>A0ABN9TPJ7</accession>
<organism evidence="4 5">
    <name type="scientific">Prorocentrum cordatum</name>
    <dbReference type="NCBI Taxonomy" id="2364126"/>
    <lineage>
        <taxon>Eukaryota</taxon>
        <taxon>Sar</taxon>
        <taxon>Alveolata</taxon>
        <taxon>Dinophyceae</taxon>
        <taxon>Prorocentrales</taxon>
        <taxon>Prorocentraceae</taxon>
        <taxon>Prorocentrum</taxon>
    </lineage>
</organism>
<reference evidence="4" key="1">
    <citation type="submission" date="2023-10" db="EMBL/GenBank/DDBJ databases">
        <authorList>
            <person name="Chen Y."/>
            <person name="Shah S."/>
            <person name="Dougan E. K."/>
            <person name="Thang M."/>
            <person name="Chan C."/>
        </authorList>
    </citation>
    <scope>NUCLEOTIDE SEQUENCE [LARGE SCALE GENOMIC DNA]</scope>
</reference>
<dbReference type="InterPro" id="IPR011047">
    <property type="entry name" value="Quinoprotein_ADH-like_sf"/>
</dbReference>
<dbReference type="InterPro" id="IPR002372">
    <property type="entry name" value="PQQ_rpt_dom"/>
</dbReference>
<dbReference type="Gene3D" id="2.130.10.10">
    <property type="entry name" value="YVTN repeat-like/Quinoprotein amine dehydrogenase"/>
    <property type="match status" value="1"/>
</dbReference>
<gene>
    <name evidence="4" type="ORF">PCOR1329_LOCUS41089</name>
</gene>